<dbReference type="GO" id="GO:0006084">
    <property type="term" value="P:acetyl-CoA metabolic process"/>
    <property type="evidence" value="ECO:0007669"/>
    <property type="project" value="InterPro"/>
</dbReference>
<dbReference type="InterPro" id="IPR013528">
    <property type="entry name" value="HMG_CoA_synth_N"/>
</dbReference>
<dbReference type="InterPro" id="IPR016039">
    <property type="entry name" value="Thiolase-like"/>
</dbReference>
<proteinExistence type="inferred from homology"/>
<dbReference type="GO" id="GO:0010142">
    <property type="term" value="P:farnesyl diphosphate biosynthetic process, mevalonate pathway"/>
    <property type="evidence" value="ECO:0007669"/>
    <property type="project" value="InterPro"/>
</dbReference>
<feature type="domain" description="Hydroxymethylglutaryl-coenzyme A synthase C-terminal" evidence="4">
    <location>
        <begin position="184"/>
        <end position="247"/>
    </location>
</feature>
<keyword evidence="6" id="KW-1185">Reference proteome</keyword>
<dbReference type="Gene3D" id="3.40.47.10">
    <property type="match status" value="1"/>
</dbReference>
<reference evidence="5 6" key="1">
    <citation type="journal article" date="2014" name="Genome Biol. Evol.">
        <title>The genome of the myxosporean Thelohanellus kitauei shows adaptations to nutrient acquisition within its fish host.</title>
        <authorList>
            <person name="Yang Y."/>
            <person name="Xiong J."/>
            <person name="Zhou Z."/>
            <person name="Huo F."/>
            <person name="Miao W."/>
            <person name="Ran C."/>
            <person name="Liu Y."/>
            <person name="Zhang J."/>
            <person name="Feng J."/>
            <person name="Wang M."/>
            <person name="Wang M."/>
            <person name="Wang L."/>
            <person name="Yao B."/>
        </authorList>
    </citation>
    <scope>NUCLEOTIDE SEQUENCE [LARGE SCALE GENOMIC DNA]</scope>
    <source>
        <strain evidence="5">Wuqing</strain>
    </source>
</reference>
<dbReference type="AlphaFoldDB" id="A0A0C2MSB2"/>
<evidence type="ECO:0000313" key="5">
    <source>
        <dbReference type="EMBL" id="KII64592.1"/>
    </source>
</evidence>
<dbReference type="PANTHER" id="PTHR43323:SF2">
    <property type="entry name" value="HYDROXYMETHYLGLUTARYL-COA SYNTHASE"/>
    <property type="match status" value="1"/>
</dbReference>
<comment type="similarity">
    <text evidence="1">Belongs to the thiolase-like superfamily. HMG-CoA synthase family.</text>
</comment>
<gene>
    <name evidence="5" type="ORF">RF11_07202</name>
</gene>
<evidence type="ECO:0000259" key="3">
    <source>
        <dbReference type="Pfam" id="PF01154"/>
    </source>
</evidence>
<accession>A0A0C2MSB2</accession>
<evidence type="ECO:0000313" key="6">
    <source>
        <dbReference type="Proteomes" id="UP000031668"/>
    </source>
</evidence>
<dbReference type="CDD" id="cd00827">
    <property type="entry name" value="init_cond_enzymes"/>
    <property type="match status" value="1"/>
</dbReference>
<organism evidence="5 6">
    <name type="scientific">Thelohanellus kitauei</name>
    <name type="common">Myxosporean</name>
    <dbReference type="NCBI Taxonomy" id="669202"/>
    <lineage>
        <taxon>Eukaryota</taxon>
        <taxon>Metazoa</taxon>
        <taxon>Cnidaria</taxon>
        <taxon>Myxozoa</taxon>
        <taxon>Myxosporea</taxon>
        <taxon>Bivalvulida</taxon>
        <taxon>Platysporina</taxon>
        <taxon>Myxobolidae</taxon>
        <taxon>Thelohanellus</taxon>
    </lineage>
</organism>
<evidence type="ECO:0000259" key="4">
    <source>
        <dbReference type="Pfam" id="PF08540"/>
    </source>
</evidence>
<dbReference type="InterPro" id="IPR013746">
    <property type="entry name" value="HMG_CoA_synt_C_dom"/>
</dbReference>
<dbReference type="Pfam" id="PF01154">
    <property type="entry name" value="HMG_CoA_synt_N"/>
    <property type="match status" value="1"/>
</dbReference>
<keyword evidence="2" id="KW-0808">Transferase</keyword>
<feature type="domain" description="Hydroxymethylglutaryl-coenzyme A synthase N-terminal" evidence="3">
    <location>
        <begin position="6"/>
        <end position="174"/>
    </location>
</feature>
<dbReference type="GO" id="GO:0004421">
    <property type="term" value="F:hydroxymethylglutaryl-CoA synthase activity"/>
    <property type="evidence" value="ECO:0007669"/>
    <property type="project" value="InterPro"/>
</dbReference>
<protein>
    <submittedName>
        <fullName evidence="5">Hydroxymethylglutaryl-CoA synthase, mitochondrial</fullName>
    </submittedName>
</protein>
<dbReference type="OrthoDB" id="1269963at2759"/>
<sequence length="249" mass="27516">MMDKFDVGIIDLEIYVPMFYVEQSDLEHHDCCDGKYVNGLGQTRMAVPSLVEDPVSMALTVVHRLMERVNLDYRLIGRLDVGTESSIDLSKSIKSQIMQLFQGSGNYSVEGADNINACYGGTAALFNVINWVRHTSNGSLGLVVTTDIAIYSNDESSARATGGAAAVCMLIGHNPILSIEVPCGSYMNNCYDFYKPLAIPYPMFDAKQSQIIYIKSLIKCSSEYMKSANFSLFDPKNLFALHCPLCKAR</sequence>
<dbReference type="PANTHER" id="PTHR43323">
    <property type="entry name" value="3-HYDROXY-3-METHYLGLUTARYL COENZYME A SYNTHASE"/>
    <property type="match status" value="1"/>
</dbReference>
<dbReference type="EMBL" id="JWZT01004184">
    <property type="protein sequence ID" value="KII64592.1"/>
    <property type="molecule type" value="Genomic_DNA"/>
</dbReference>
<evidence type="ECO:0000256" key="1">
    <source>
        <dbReference type="ARBA" id="ARBA00007061"/>
    </source>
</evidence>
<name>A0A0C2MSB2_THEKT</name>
<dbReference type="Pfam" id="PF08540">
    <property type="entry name" value="HMG_CoA_synt_C"/>
    <property type="match status" value="1"/>
</dbReference>
<dbReference type="Proteomes" id="UP000031668">
    <property type="component" value="Unassembled WGS sequence"/>
</dbReference>
<comment type="caution">
    <text evidence="5">The sequence shown here is derived from an EMBL/GenBank/DDBJ whole genome shotgun (WGS) entry which is preliminary data.</text>
</comment>
<evidence type="ECO:0000256" key="2">
    <source>
        <dbReference type="ARBA" id="ARBA00022679"/>
    </source>
</evidence>
<dbReference type="OMA" id="ADNINAC"/>
<dbReference type="SUPFAM" id="SSF53901">
    <property type="entry name" value="Thiolase-like"/>
    <property type="match status" value="2"/>
</dbReference>